<dbReference type="PANTHER" id="PTHR13887">
    <property type="entry name" value="GLUTATHIONE S-TRANSFERASE KAPPA"/>
    <property type="match status" value="1"/>
</dbReference>
<reference evidence="2 3" key="1">
    <citation type="submission" date="2007-01" db="EMBL/GenBank/DDBJ databases">
        <authorList>
            <person name="Haygood M."/>
            <person name="Podell S."/>
            <person name="Anderson C."/>
            <person name="Hopkinson B."/>
            <person name="Roe K."/>
            <person name="Barbeau K."/>
            <person name="Gaasterland T."/>
            <person name="Ferriera S."/>
            <person name="Johnson J."/>
            <person name="Kravitz S."/>
            <person name="Beeson K."/>
            <person name="Sutton G."/>
            <person name="Rogers Y.-H."/>
            <person name="Friedman R."/>
            <person name="Frazier M."/>
            <person name="Venter J.C."/>
        </authorList>
    </citation>
    <scope>NUCLEOTIDE SEQUENCE [LARGE SCALE GENOMIC DNA]</scope>
    <source>
        <strain evidence="2 3">ATCC 23134</strain>
    </source>
</reference>
<dbReference type="AlphaFoldDB" id="A1ZJ27"/>
<dbReference type="PANTHER" id="PTHR13887:SF54">
    <property type="entry name" value="DSBA FAMILY PROTEIN"/>
    <property type="match status" value="1"/>
</dbReference>
<keyword evidence="3" id="KW-1185">Reference proteome</keyword>
<name>A1ZJ27_MICM2</name>
<evidence type="ECO:0000259" key="1">
    <source>
        <dbReference type="Pfam" id="PF01323"/>
    </source>
</evidence>
<dbReference type="Gene3D" id="1.10.472.60">
    <property type="entry name" value="putative protein disulfide isomerase domain"/>
    <property type="match status" value="1"/>
</dbReference>
<protein>
    <submittedName>
        <fullName evidence="2">Thioredoxin domain protein, DsbA family</fullName>
    </submittedName>
</protein>
<dbReference type="SUPFAM" id="SSF52833">
    <property type="entry name" value="Thioredoxin-like"/>
    <property type="match status" value="1"/>
</dbReference>
<dbReference type="Gene3D" id="3.40.30.10">
    <property type="entry name" value="Glutaredoxin"/>
    <property type="match status" value="1"/>
</dbReference>
<feature type="domain" description="DSBA-like thioredoxin" evidence="1">
    <location>
        <begin position="6"/>
        <end position="202"/>
    </location>
</feature>
<organism evidence="2 3">
    <name type="scientific">Microscilla marina ATCC 23134</name>
    <dbReference type="NCBI Taxonomy" id="313606"/>
    <lineage>
        <taxon>Bacteria</taxon>
        <taxon>Pseudomonadati</taxon>
        <taxon>Bacteroidota</taxon>
        <taxon>Cytophagia</taxon>
        <taxon>Cytophagales</taxon>
        <taxon>Microscillaceae</taxon>
        <taxon>Microscilla</taxon>
    </lineage>
</organism>
<dbReference type="eggNOG" id="COG3531">
    <property type="taxonomic scope" value="Bacteria"/>
</dbReference>
<gene>
    <name evidence="2" type="ORF">M23134_00447</name>
</gene>
<dbReference type="GO" id="GO:0016491">
    <property type="term" value="F:oxidoreductase activity"/>
    <property type="evidence" value="ECO:0007669"/>
    <property type="project" value="InterPro"/>
</dbReference>
<dbReference type="Pfam" id="PF01323">
    <property type="entry name" value="DSBA"/>
    <property type="match status" value="1"/>
</dbReference>
<sequence length="211" mass="24301">MTDNKTIRYFADPMCSWCWGAAASVTRLKEQYHEFDFELVMGGLRPYETRPLDATNRDKLIQHWRQIGEATGQPFDETILHTPGFVYNTEAAARAVVTVKKINPAMTFVFFKAVQKAFYEEGKHPQQLSTYLGLCQNMGISAEEFVRVFELQTTKDATSEEFMRSKTFYGITGFPTLLLQFGDKAKPIARGYLPYEQMEQNIEQILMKYAK</sequence>
<dbReference type="RefSeq" id="WP_002695979.1">
    <property type="nucleotide sequence ID" value="NZ_AAWS01000010.1"/>
</dbReference>
<proteinExistence type="predicted"/>
<accession>A1ZJ27</accession>
<dbReference type="Proteomes" id="UP000004095">
    <property type="component" value="Unassembled WGS sequence"/>
</dbReference>
<evidence type="ECO:0000313" key="2">
    <source>
        <dbReference type="EMBL" id="EAY29563.1"/>
    </source>
</evidence>
<dbReference type="InterPro" id="IPR036249">
    <property type="entry name" value="Thioredoxin-like_sf"/>
</dbReference>
<comment type="caution">
    <text evidence="2">The sequence shown here is derived from an EMBL/GenBank/DDBJ whole genome shotgun (WGS) entry which is preliminary data.</text>
</comment>
<dbReference type="InterPro" id="IPR001853">
    <property type="entry name" value="DSBA-like_thioredoxin_dom"/>
</dbReference>
<dbReference type="EMBL" id="AAWS01000010">
    <property type="protein sequence ID" value="EAY29563.1"/>
    <property type="molecule type" value="Genomic_DNA"/>
</dbReference>
<dbReference type="CDD" id="cd03025">
    <property type="entry name" value="DsbA_FrnE_like"/>
    <property type="match status" value="1"/>
</dbReference>
<evidence type="ECO:0000313" key="3">
    <source>
        <dbReference type="Proteomes" id="UP000004095"/>
    </source>
</evidence>
<dbReference type="OrthoDB" id="9813770at2"/>